<evidence type="ECO:0000313" key="25">
    <source>
        <dbReference type="EMBL" id="OVA09250.1"/>
    </source>
</evidence>
<comment type="caution">
    <text evidence="25">The sequence shown here is derived from an EMBL/GenBank/DDBJ whole genome shotgun (WGS) entry which is preliminary data.</text>
</comment>
<dbReference type="FunFam" id="3.80.10.10:FF:000288">
    <property type="entry name" value="LRR receptor-like serine/threonine-protein kinase EFR"/>
    <property type="match status" value="1"/>
</dbReference>
<dbReference type="FunCoup" id="A0A200QFI6">
    <property type="interactions" value="1429"/>
</dbReference>
<dbReference type="Gene3D" id="3.80.10.10">
    <property type="entry name" value="Ribonuclease Inhibitor"/>
    <property type="match status" value="3"/>
</dbReference>
<dbReference type="PROSITE" id="PS00108">
    <property type="entry name" value="PROTEIN_KINASE_ST"/>
    <property type="match status" value="1"/>
</dbReference>
<feature type="domain" description="Protein kinase" evidence="24">
    <location>
        <begin position="589"/>
        <end position="908"/>
    </location>
</feature>
<keyword evidence="26" id="KW-1185">Reference proteome</keyword>
<keyword evidence="16 23" id="KW-1133">Transmembrane helix</keyword>
<keyword evidence="10 23" id="KW-0812">Transmembrane</keyword>
<evidence type="ECO:0000256" key="11">
    <source>
        <dbReference type="ARBA" id="ARBA00022729"/>
    </source>
</evidence>
<keyword evidence="9" id="KW-0808">Transferase</keyword>
<dbReference type="SUPFAM" id="SSF52058">
    <property type="entry name" value="L domain-like"/>
    <property type="match status" value="2"/>
</dbReference>
<organism evidence="25 26">
    <name type="scientific">Macleaya cordata</name>
    <name type="common">Five-seeded plume-poppy</name>
    <name type="synonym">Bocconia cordata</name>
    <dbReference type="NCBI Taxonomy" id="56857"/>
    <lineage>
        <taxon>Eukaryota</taxon>
        <taxon>Viridiplantae</taxon>
        <taxon>Streptophyta</taxon>
        <taxon>Embryophyta</taxon>
        <taxon>Tracheophyta</taxon>
        <taxon>Spermatophyta</taxon>
        <taxon>Magnoliopsida</taxon>
        <taxon>Ranunculales</taxon>
        <taxon>Papaveraceae</taxon>
        <taxon>Papaveroideae</taxon>
        <taxon>Macleaya</taxon>
    </lineage>
</organism>
<gene>
    <name evidence="25" type="ORF">BVC80_1785g35</name>
</gene>
<dbReference type="PROSITE" id="PS50011">
    <property type="entry name" value="PROTEIN_KINASE_DOM"/>
    <property type="match status" value="1"/>
</dbReference>
<dbReference type="SMART" id="SM00220">
    <property type="entry name" value="S_TKc"/>
    <property type="match status" value="1"/>
</dbReference>
<dbReference type="InterPro" id="IPR000719">
    <property type="entry name" value="Prot_kinase_dom"/>
</dbReference>
<name>A0A200QFI6_MACCD</name>
<keyword evidence="12" id="KW-0677">Repeat</keyword>
<keyword evidence="13 22" id="KW-0547">Nucleotide-binding</keyword>
<feature type="transmembrane region" description="Helical" evidence="23">
    <location>
        <begin position="531"/>
        <end position="554"/>
    </location>
</feature>
<dbReference type="Gene3D" id="3.30.200.20">
    <property type="entry name" value="Phosphorylase Kinase, domain 1"/>
    <property type="match status" value="1"/>
</dbReference>
<evidence type="ECO:0000256" key="3">
    <source>
        <dbReference type="ARBA" id="ARBA00008684"/>
    </source>
</evidence>
<dbReference type="InParanoid" id="A0A200QFI6"/>
<keyword evidence="18" id="KW-0675">Receptor</keyword>
<evidence type="ECO:0000256" key="1">
    <source>
        <dbReference type="ARBA" id="ARBA00004162"/>
    </source>
</evidence>
<dbReference type="OMA" id="VMHAHDD"/>
<dbReference type="InterPro" id="IPR032675">
    <property type="entry name" value="LRR_dom_sf"/>
</dbReference>
<dbReference type="EMBL" id="MVGT01002161">
    <property type="protein sequence ID" value="OVA09250.1"/>
    <property type="molecule type" value="Genomic_DNA"/>
</dbReference>
<dbReference type="GO" id="GO:0005524">
    <property type="term" value="F:ATP binding"/>
    <property type="evidence" value="ECO:0007669"/>
    <property type="project" value="UniProtKB-UniRule"/>
</dbReference>
<dbReference type="Proteomes" id="UP000195402">
    <property type="component" value="Unassembled WGS sequence"/>
</dbReference>
<dbReference type="OrthoDB" id="676979at2759"/>
<keyword evidence="15 22" id="KW-0067">ATP-binding</keyword>
<reference evidence="25 26" key="1">
    <citation type="journal article" date="2017" name="Mol. Plant">
        <title>The Genome of Medicinal Plant Macleaya cordata Provides New Insights into Benzylisoquinoline Alkaloids Metabolism.</title>
        <authorList>
            <person name="Liu X."/>
            <person name="Liu Y."/>
            <person name="Huang P."/>
            <person name="Ma Y."/>
            <person name="Qing Z."/>
            <person name="Tang Q."/>
            <person name="Cao H."/>
            <person name="Cheng P."/>
            <person name="Zheng Y."/>
            <person name="Yuan Z."/>
            <person name="Zhou Y."/>
            <person name="Liu J."/>
            <person name="Tang Z."/>
            <person name="Zhuo Y."/>
            <person name="Zhang Y."/>
            <person name="Yu L."/>
            <person name="Huang J."/>
            <person name="Yang P."/>
            <person name="Peng Q."/>
            <person name="Zhang J."/>
            <person name="Jiang W."/>
            <person name="Zhang Z."/>
            <person name="Lin K."/>
            <person name="Ro D.K."/>
            <person name="Chen X."/>
            <person name="Xiong X."/>
            <person name="Shang Y."/>
            <person name="Huang S."/>
            <person name="Zeng J."/>
        </authorList>
    </citation>
    <scope>NUCLEOTIDE SEQUENCE [LARGE SCALE GENOMIC DNA]</scope>
    <source>
        <strain evidence="26">cv. BLH2017</strain>
        <tissue evidence="25">Root</tissue>
    </source>
</reference>
<evidence type="ECO:0000256" key="9">
    <source>
        <dbReference type="ARBA" id="ARBA00022679"/>
    </source>
</evidence>
<evidence type="ECO:0000256" key="17">
    <source>
        <dbReference type="ARBA" id="ARBA00023136"/>
    </source>
</evidence>
<dbReference type="FunFam" id="3.30.200.20:FF:000432">
    <property type="entry name" value="LRR receptor-like serine/threonine-protein kinase EFR"/>
    <property type="match status" value="1"/>
</dbReference>
<dbReference type="PANTHER" id="PTHR27008">
    <property type="entry name" value="OS04G0122200 PROTEIN"/>
    <property type="match status" value="1"/>
</dbReference>
<comment type="catalytic activity">
    <reaction evidence="21">
        <text>L-seryl-[protein] + ATP = O-phospho-L-seryl-[protein] + ADP + H(+)</text>
        <dbReference type="Rhea" id="RHEA:17989"/>
        <dbReference type="Rhea" id="RHEA-COMP:9863"/>
        <dbReference type="Rhea" id="RHEA-COMP:11604"/>
        <dbReference type="ChEBI" id="CHEBI:15378"/>
        <dbReference type="ChEBI" id="CHEBI:29999"/>
        <dbReference type="ChEBI" id="CHEBI:30616"/>
        <dbReference type="ChEBI" id="CHEBI:83421"/>
        <dbReference type="ChEBI" id="CHEBI:456216"/>
        <dbReference type="EC" id="2.7.11.1"/>
    </reaction>
</comment>
<evidence type="ECO:0000256" key="2">
    <source>
        <dbReference type="ARBA" id="ARBA00004479"/>
    </source>
</evidence>
<dbReference type="GO" id="GO:0005886">
    <property type="term" value="C:plasma membrane"/>
    <property type="evidence" value="ECO:0007669"/>
    <property type="project" value="UniProtKB-SubCell"/>
</dbReference>
<dbReference type="InterPro" id="IPR013210">
    <property type="entry name" value="LRR_N_plant-typ"/>
</dbReference>
<keyword evidence="19" id="KW-0325">Glycoprotein</keyword>
<dbReference type="AlphaFoldDB" id="A0A200QFI6"/>
<comment type="similarity">
    <text evidence="3">Belongs to the protein kinase superfamily. Ser/Thr protein kinase family.</text>
</comment>
<keyword evidence="8" id="KW-0433">Leucine-rich repeat</keyword>
<comment type="catalytic activity">
    <reaction evidence="20">
        <text>L-threonyl-[protein] + ATP = O-phospho-L-threonyl-[protein] + ADP + H(+)</text>
        <dbReference type="Rhea" id="RHEA:46608"/>
        <dbReference type="Rhea" id="RHEA-COMP:11060"/>
        <dbReference type="Rhea" id="RHEA-COMP:11605"/>
        <dbReference type="ChEBI" id="CHEBI:15378"/>
        <dbReference type="ChEBI" id="CHEBI:30013"/>
        <dbReference type="ChEBI" id="CHEBI:30616"/>
        <dbReference type="ChEBI" id="CHEBI:61977"/>
        <dbReference type="ChEBI" id="CHEBI:456216"/>
        <dbReference type="EC" id="2.7.11.1"/>
    </reaction>
</comment>
<accession>A0A200QFI6</accession>
<dbReference type="EC" id="2.7.11.1" evidence="4"/>
<keyword evidence="7" id="KW-0597">Phosphoprotein</keyword>
<evidence type="ECO:0000256" key="4">
    <source>
        <dbReference type="ARBA" id="ARBA00012513"/>
    </source>
</evidence>
<evidence type="ECO:0000256" key="6">
    <source>
        <dbReference type="ARBA" id="ARBA00022527"/>
    </source>
</evidence>
<feature type="binding site" evidence="22">
    <location>
        <position position="618"/>
    </location>
    <ligand>
        <name>ATP</name>
        <dbReference type="ChEBI" id="CHEBI:30616"/>
    </ligand>
</feature>
<evidence type="ECO:0000256" key="5">
    <source>
        <dbReference type="ARBA" id="ARBA00022475"/>
    </source>
</evidence>
<dbReference type="InterPro" id="IPR051809">
    <property type="entry name" value="Plant_receptor-like_S/T_kinase"/>
</dbReference>
<evidence type="ECO:0000256" key="14">
    <source>
        <dbReference type="ARBA" id="ARBA00022777"/>
    </source>
</evidence>
<sequence>MVDDCRLVIANESHQFALLAFKDEITQLDPLGTLSSWNNSLHFCEWRGVTCSRRHRSRVTKLQLPSQSLVGSISPHVGNLSFLKVLNLANNSFNGEIPQQVGHLFRLQSLNLSANLLEGQIPVNLSHCIDLIGLRLYKNMLVGRIPDELGSLSKLISLVLGENNLSGEIPPSLGNLSSLNFLGLGFNSLEGSIPSALSRLPSLKYLFLGDNNLSGMVPLSLYNLSSLEYFGLMRNQLQGSFPFDIGLELPNLNDFSVFQNKFTGHSKYPESCGFKTRLGLQRNMFTGSIPTGIGKLKNLGVFTLYENKLSGQIPSSFGDLTRLSELYLASNNLTGKIPSSLGNCKSLQLLELYENKLSGTIPEQVIGLSSLSRTLNLANNSLTGSIPVEVGKLKNLGELILSENKLSGEIPSTLGDCSSLEILQMESNFFQGSIPQSLSYLKGLEDLSLARNNLSGKIPEDLQNISALLRLDLSFNNLEGEVPREGVFKNLSAISVEGNSRLCGGVPELQLPNCPIQSVPKKQRRSLSFKVIIIIIVIAVLCLILIVFFLTLYWRKNKSKTKLPSKSFNIGNQYLGVSYNELLNATNGFGSTNLLGVGSFGSVYKGVLREDEKLVAVKVLNLQQRGATKSFMAECDALRKVRHRNLLKIITCCSSVDNQGNDFKALVFEFMANGSLENWLHPISNVDDQLRWRNLSLEQRLNIAMDVASALDYLHHHCQTPIVHCDLKPSNVLLDDDLIAHVGDFGLAKFLSKPSSYSGQNDKSSSIAIKGSIGYVAPEYGMGGEVSTQGDVYSYGILLLEMFTGKRSTDDILKDGLSLHNFSKMALPLRVLEIVDSRLLLEAEGDDADEAINHNVNNMRRNITRDKMQETLASIIQIGVICSSELPSERISMKEVTVKLQGVKDLLLGVGM</sequence>
<evidence type="ECO:0000259" key="24">
    <source>
        <dbReference type="PROSITE" id="PS50011"/>
    </source>
</evidence>
<keyword evidence="5" id="KW-1003">Cell membrane</keyword>
<dbReference type="PROSITE" id="PS00107">
    <property type="entry name" value="PROTEIN_KINASE_ATP"/>
    <property type="match status" value="1"/>
</dbReference>
<dbReference type="InterPro" id="IPR011009">
    <property type="entry name" value="Kinase-like_dom_sf"/>
</dbReference>
<dbReference type="Pfam" id="PF00560">
    <property type="entry name" value="LRR_1"/>
    <property type="match status" value="8"/>
</dbReference>
<dbReference type="InterPro" id="IPR003591">
    <property type="entry name" value="Leu-rich_rpt_typical-subtyp"/>
</dbReference>
<evidence type="ECO:0000256" key="21">
    <source>
        <dbReference type="ARBA" id="ARBA00048679"/>
    </source>
</evidence>
<dbReference type="InterPro" id="IPR001611">
    <property type="entry name" value="Leu-rich_rpt"/>
</dbReference>
<evidence type="ECO:0000256" key="19">
    <source>
        <dbReference type="ARBA" id="ARBA00023180"/>
    </source>
</evidence>
<dbReference type="SMART" id="SM00369">
    <property type="entry name" value="LRR_TYP"/>
    <property type="match status" value="9"/>
</dbReference>
<protein>
    <recommendedName>
        <fullName evidence="4">non-specific serine/threonine protein kinase</fullName>
        <ecNumber evidence="4">2.7.11.1</ecNumber>
    </recommendedName>
</protein>
<dbReference type="InterPro" id="IPR017441">
    <property type="entry name" value="Protein_kinase_ATP_BS"/>
</dbReference>
<dbReference type="FunFam" id="1.10.510.10:FF:000358">
    <property type="entry name" value="Putative leucine-rich repeat receptor-like serine/threonine-protein kinase"/>
    <property type="match status" value="1"/>
</dbReference>
<evidence type="ECO:0000256" key="20">
    <source>
        <dbReference type="ARBA" id="ARBA00047899"/>
    </source>
</evidence>
<dbReference type="InterPro" id="IPR008271">
    <property type="entry name" value="Ser/Thr_kinase_AS"/>
</dbReference>
<dbReference type="Pfam" id="PF00069">
    <property type="entry name" value="Pkinase"/>
    <property type="match status" value="1"/>
</dbReference>
<evidence type="ECO:0000256" key="22">
    <source>
        <dbReference type="PROSITE-ProRule" id="PRU10141"/>
    </source>
</evidence>
<dbReference type="PANTHER" id="PTHR27008:SF499">
    <property type="entry name" value="OS06G0581500 PROTEIN"/>
    <property type="match status" value="1"/>
</dbReference>
<evidence type="ECO:0000256" key="18">
    <source>
        <dbReference type="ARBA" id="ARBA00023170"/>
    </source>
</evidence>
<evidence type="ECO:0000256" key="23">
    <source>
        <dbReference type="SAM" id="Phobius"/>
    </source>
</evidence>
<evidence type="ECO:0000256" key="7">
    <source>
        <dbReference type="ARBA" id="ARBA00022553"/>
    </source>
</evidence>
<keyword evidence="6" id="KW-0723">Serine/threonine-protein kinase</keyword>
<dbReference type="SUPFAM" id="SSF56112">
    <property type="entry name" value="Protein kinase-like (PK-like)"/>
    <property type="match status" value="1"/>
</dbReference>
<evidence type="ECO:0000256" key="8">
    <source>
        <dbReference type="ARBA" id="ARBA00022614"/>
    </source>
</evidence>
<keyword evidence="17 23" id="KW-0472">Membrane</keyword>
<dbReference type="FunFam" id="3.80.10.10:FF:000095">
    <property type="entry name" value="LRR receptor-like serine/threonine-protein kinase GSO1"/>
    <property type="match status" value="1"/>
</dbReference>
<comment type="subcellular location">
    <subcellularLocation>
        <location evidence="1">Cell membrane</location>
        <topology evidence="1">Single-pass membrane protein</topology>
    </subcellularLocation>
    <subcellularLocation>
        <location evidence="2">Membrane</location>
        <topology evidence="2">Single-pass type I membrane protein</topology>
    </subcellularLocation>
</comment>
<evidence type="ECO:0000256" key="13">
    <source>
        <dbReference type="ARBA" id="ARBA00022741"/>
    </source>
</evidence>
<dbReference type="GO" id="GO:0004674">
    <property type="term" value="F:protein serine/threonine kinase activity"/>
    <property type="evidence" value="ECO:0007669"/>
    <property type="project" value="UniProtKB-KW"/>
</dbReference>
<proteinExistence type="inferred from homology"/>
<evidence type="ECO:0000256" key="15">
    <source>
        <dbReference type="ARBA" id="ARBA00022840"/>
    </source>
</evidence>
<evidence type="ECO:0000256" key="10">
    <source>
        <dbReference type="ARBA" id="ARBA00022692"/>
    </source>
</evidence>
<evidence type="ECO:0000256" key="16">
    <source>
        <dbReference type="ARBA" id="ARBA00022989"/>
    </source>
</evidence>
<evidence type="ECO:0000313" key="26">
    <source>
        <dbReference type="Proteomes" id="UP000195402"/>
    </source>
</evidence>
<keyword evidence="11" id="KW-0732">Signal</keyword>
<dbReference type="Gene3D" id="1.10.510.10">
    <property type="entry name" value="Transferase(Phosphotransferase) domain 1"/>
    <property type="match status" value="1"/>
</dbReference>
<keyword evidence="14 25" id="KW-0418">Kinase</keyword>
<dbReference type="STRING" id="56857.A0A200QFI6"/>
<dbReference type="Pfam" id="PF08263">
    <property type="entry name" value="LRRNT_2"/>
    <property type="match status" value="1"/>
</dbReference>
<evidence type="ECO:0000256" key="12">
    <source>
        <dbReference type="ARBA" id="ARBA00022737"/>
    </source>
</evidence>